<comment type="caution">
    <text evidence="2">The sequence shown here is derived from an EMBL/GenBank/DDBJ whole genome shotgun (WGS) entry which is preliminary data.</text>
</comment>
<protein>
    <recommendedName>
        <fullName evidence="1">Ubiquitin-like domain-containing protein</fullName>
    </recommendedName>
</protein>
<evidence type="ECO:0000313" key="2">
    <source>
        <dbReference type="EMBL" id="CAI5759959.1"/>
    </source>
</evidence>
<dbReference type="SUPFAM" id="SSF54236">
    <property type="entry name" value="Ubiquitin-like"/>
    <property type="match status" value="1"/>
</dbReference>
<sequence>MSVITTERQFVNTYIELISLSNKQSSIDIDYNKLQSLGPSLPKYNYKFPPSTANNGESSYLLKFKSIKPPFKFTTELKITSNESIYKIKSLLIDQLNLKKEGISPNDIKFLIKSKVVNDSINIDSLGLGSNEILINCMITPSTKPIEEDQDQDPDISEPLTISEDSWNKIYEIIQYNIKDVNKSKELIEKFKLQI</sequence>
<keyword evidence="3" id="KW-1185">Reference proteome</keyword>
<evidence type="ECO:0000313" key="3">
    <source>
        <dbReference type="Proteomes" id="UP001152885"/>
    </source>
</evidence>
<gene>
    <name evidence="2" type="ORF">CANVERA_P4471</name>
</gene>
<evidence type="ECO:0000259" key="1">
    <source>
        <dbReference type="PROSITE" id="PS50053"/>
    </source>
</evidence>
<dbReference type="PROSITE" id="PS50053">
    <property type="entry name" value="UBIQUITIN_2"/>
    <property type="match status" value="1"/>
</dbReference>
<dbReference type="OrthoDB" id="4067208at2759"/>
<feature type="domain" description="Ubiquitin-like" evidence="1">
    <location>
        <begin position="60"/>
        <end position="134"/>
    </location>
</feature>
<dbReference type="InterPro" id="IPR000626">
    <property type="entry name" value="Ubiquitin-like_dom"/>
</dbReference>
<proteinExistence type="predicted"/>
<name>A0A9W4TZK3_9ASCO</name>
<dbReference type="AlphaFoldDB" id="A0A9W4TZK3"/>
<reference evidence="2" key="1">
    <citation type="submission" date="2022-12" db="EMBL/GenBank/DDBJ databases">
        <authorList>
            <person name="Brejova B."/>
        </authorList>
    </citation>
    <scope>NUCLEOTIDE SEQUENCE</scope>
</reference>
<dbReference type="Proteomes" id="UP001152885">
    <property type="component" value="Unassembled WGS sequence"/>
</dbReference>
<accession>A0A9W4TZK3</accession>
<organism evidence="2 3">
    <name type="scientific">Candida verbasci</name>
    <dbReference type="NCBI Taxonomy" id="1227364"/>
    <lineage>
        <taxon>Eukaryota</taxon>
        <taxon>Fungi</taxon>
        <taxon>Dikarya</taxon>
        <taxon>Ascomycota</taxon>
        <taxon>Saccharomycotina</taxon>
        <taxon>Pichiomycetes</taxon>
        <taxon>Debaryomycetaceae</taxon>
        <taxon>Candida/Lodderomyces clade</taxon>
        <taxon>Candida</taxon>
    </lineage>
</organism>
<dbReference type="InterPro" id="IPR029071">
    <property type="entry name" value="Ubiquitin-like_domsf"/>
</dbReference>
<dbReference type="EMBL" id="CANTUO010000005">
    <property type="protein sequence ID" value="CAI5759959.1"/>
    <property type="molecule type" value="Genomic_DNA"/>
</dbReference>
<dbReference type="Gene3D" id="3.10.20.90">
    <property type="entry name" value="Phosphatidylinositol 3-kinase Catalytic Subunit, Chain A, domain 1"/>
    <property type="match status" value="1"/>
</dbReference>